<protein>
    <submittedName>
        <fullName evidence="2">Uncharacterized protein</fullName>
    </submittedName>
</protein>
<dbReference type="EMBL" id="CAJNOJ010000250">
    <property type="protein sequence ID" value="CAF1337228.1"/>
    <property type="molecule type" value="Genomic_DNA"/>
</dbReference>
<sequence length="114" mass="12752">MFSLHVNSEILESGRKRPVASRFNHTFSRQTTNYWFIWTLNGLGVVFSLGISLVVAYFFLKYFQFLAHGGPQPPKKGKSPFDGYQPAQQNLGMPVGAWSDASNMGNVFNGAMRS</sequence>
<accession>A0A815GBM1</accession>
<keyword evidence="1" id="KW-0812">Transmembrane</keyword>
<dbReference type="Proteomes" id="UP000663852">
    <property type="component" value="Unassembled WGS sequence"/>
</dbReference>
<dbReference type="AlphaFoldDB" id="A0A815GBM1"/>
<proteinExistence type="predicted"/>
<keyword evidence="1" id="KW-0472">Membrane</keyword>
<evidence type="ECO:0000313" key="3">
    <source>
        <dbReference type="Proteomes" id="UP000663852"/>
    </source>
</evidence>
<organism evidence="2 3">
    <name type="scientific">Adineta ricciae</name>
    <name type="common">Rotifer</name>
    <dbReference type="NCBI Taxonomy" id="249248"/>
    <lineage>
        <taxon>Eukaryota</taxon>
        <taxon>Metazoa</taxon>
        <taxon>Spiralia</taxon>
        <taxon>Gnathifera</taxon>
        <taxon>Rotifera</taxon>
        <taxon>Eurotatoria</taxon>
        <taxon>Bdelloidea</taxon>
        <taxon>Adinetida</taxon>
        <taxon>Adinetidae</taxon>
        <taxon>Adineta</taxon>
    </lineage>
</organism>
<evidence type="ECO:0000256" key="1">
    <source>
        <dbReference type="SAM" id="Phobius"/>
    </source>
</evidence>
<evidence type="ECO:0000313" key="2">
    <source>
        <dbReference type="EMBL" id="CAF1337228.1"/>
    </source>
</evidence>
<name>A0A815GBM1_ADIRI</name>
<gene>
    <name evidence="2" type="ORF">EDS130_LOCUS32528</name>
</gene>
<dbReference type="OrthoDB" id="9977101at2759"/>
<feature type="transmembrane region" description="Helical" evidence="1">
    <location>
        <begin position="35"/>
        <end position="60"/>
    </location>
</feature>
<keyword evidence="1" id="KW-1133">Transmembrane helix</keyword>
<comment type="caution">
    <text evidence="2">The sequence shown here is derived from an EMBL/GenBank/DDBJ whole genome shotgun (WGS) entry which is preliminary data.</text>
</comment>
<reference evidence="2" key="1">
    <citation type="submission" date="2021-02" db="EMBL/GenBank/DDBJ databases">
        <authorList>
            <person name="Nowell W R."/>
        </authorList>
    </citation>
    <scope>NUCLEOTIDE SEQUENCE</scope>
</reference>